<dbReference type="Gene3D" id="1.10.10.10">
    <property type="entry name" value="Winged helix-like DNA-binding domain superfamily/Winged helix DNA-binding domain"/>
    <property type="match status" value="1"/>
</dbReference>
<evidence type="ECO:0000256" key="3">
    <source>
        <dbReference type="ARBA" id="ARBA00023015"/>
    </source>
</evidence>
<evidence type="ECO:0000256" key="4">
    <source>
        <dbReference type="ARBA" id="ARBA00023082"/>
    </source>
</evidence>
<dbReference type="SUPFAM" id="SSF88659">
    <property type="entry name" value="Sigma3 and sigma4 domains of RNA polymerase sigma factors"/>
    <property type="match status" value="1"/>
</dbReference>
<comment type="subunit">
    <text evidence="2">Interacts transiently with the RNA polymerase catalytic core formed by RpoA, RpoB, RpoC and RpoZ (2 alpha, 1 beta, 1 beta' and 1 omega subunit) to form the RNA polymerase holoenzyme that can initiate transcription.</text>
</comment>
<dbReference type="Gene3D" id="3.10.450.50">
    <property type="match status" value="1"/>
</dbReference>
<protein>
    <submittedName>
        <fullName evidence="8">RNA polymerase sigma-70 factor</fullName>
    </submittedName>
</protein>
<proteinExistence type="inferred from homology"/>
<dbReference type="SUPFAM" id="SSF88946">
    <property type="entry name" value="Sigma2 domain of RNA polymerase sigma factors"/>
    <property type="match status" value="1"/>
</dbReference>
<dbReference type="NCBIfam" id="TIGR02937">
    <property type="entry name" value="sigma70-ECF"/>
    <property type="match status" value="1"/>
</dbReference>
<comment type="similarity">
    <text evidence="1">Belongs to the sigma-70 factor family. ECF subfamily.</text>
</comment>
<dbReference type="InterPro" id="IPR007627">
    <property type="entry name" value="RNA_pol_sigma70_r2"/>
</dbReference>
<dbReference type="InterPro" id="IPR036388">
    <property type="entry name" value="WH-like_DNA-bd_sf"/>
</dbReference>
<feature type="domain" description="RNA polymerase sigma factor 70 region 4 type 2" evidence="7">
    <location>
        <begin position="103"/>
        <end position="153"/>
    </location>
</feature>
<dbReference type="Pfam" id="PF04542">
    <property type="entry name" value="Sigma70_r2"/>
    <property type="match status" value="1"/>
</dbReference>
<keyword evidence="9" id="KW-1185">Reference proteome</keyword>
<dbReference type="EMBL" id="JBHTGP010000018">
    <property type="protein sequence ID" value="MFD0690111.1"/>
    <property type="molecule type" value="Genomic_DNA"/>
</dbReference>
<dbReference type="Pfam" id="PF08281">
    <property type="entry name" value="Sigma70_r4_2"/>
    <property type="match status" value="1"/>
</dbReference>
<dbReference type="RefSeq" id="WP_131755406.1">
    <property type="nucleotide sequence ID" value="NZ_CAACUY010000005.1"/>
</dbReference>
<organism evidence="8 9">
    <name type="scientific">Actinomadura fibrosa</name>
    <dbReference type="NCBI Taxonomy" id="111802"/>
    <lineage>
        <taxon>Bacteria</taxon>
        <taxon>Bacillati</taxon>
        <taxon>Actinomycetota</taxon>
        <taxon>Actinomycetes</taxon>
        <taxon>Streptosporangiales</taxon>
        <taxon>Thermomonosporaceae</taxon>
        <taxon>Actinomadura</taxon>
    </lineage>
</organism>
<dbReference type="InterPro" id="IPR014303">
    <property type="entry name" value="RNA_pol_sigma-70_ECF"/>
</dbReference>
<evidence type="ECO:0000256" key="1">
    <source>
        <dbReference type="ARBA" id="ARBA00010641"/>
    </source>
</evidence>
<dbReference type="PANTHER" id="PTHR30173">
    <property type="entry name" value="SIGMA 19 FACTOR"/>
    <property type="match status" value="1"/>
</dbReference>
<dbReference type="InterPro" id="IPR014284">
    <property type="entry name" value="RNA_pol_sigma-70_dom"/>
</dbReference>
<dbReference type="SUPFAM" id="SSF54427">
    <property type="entry name" value="NTF2-like"/>
    <property type="match status" value="1"/>
</dbReference>
<evidence type="ECO:0000256" key="2">
    <source>
        <dbReference type="ARBA" id="ARBA00011344"/>
    </source>
</evidence>
<evidence type="ECO:0000256" key="5">
    <source>
        <dbReference type="ARBA" id="ARBA00023163"/>
    </source>
</evidence>
<dbReference type="InterPro" id="IPR052704">
    <property type="entry name" value="ECF_Sigma-70_Domain"/>
</dbReference>
<evidence type="ECO:0000259" key="7">
    <source>
        <dbReference type="Pfam" id="PF08281"/>
    </source>
</evidence>
<dbReference type="InterPro" id="IPR032710">
    <property type="entry name" value="NTF2-like_dom_sf"/>
</dbReference>
<dbReference type="NCBIfam" id="NF007214">
    <property type="entry name" value="PRK09636.1"/>
    <property type="match status" value="1"/>
</dbReference>
<sequence length="288" mass="31636">MSEDPFVVHRSLLFTVAYEMLGSAADAEDVLQDAWLRWADVDASQVRDPRAYLVRVVTRQALNRLRTVARRREDYVGEWLPEPLLTSPDVAEDVELAESVSIAMLTVLETLGPTERAVFVLREVFDMPYGEIGEAVGKSAAAVRQIIRRAREHVAARRPRVRVSRSEQQAVLERFLAAVRTGRLQELMEVMAPDVVLVADGGGVAAAALAPVHGAERVAAVLARADRAPEAFETATVWLNGAPAGRFEIDGEPTAVSVVVDGGRITHVYLMRNPRKLTRLNAQADLAR</sequence>
<dbReference type="Proteomes" id="UP001597063">
    <property type="component" value="Unassembled WGS sequence"/>
</dbReference>
<dbReference type="PANTHER" id="PTHR30173:SF36">
    <property type="entry name" value="ECF RNA POLYMERASE SIGMA FACTOR SIGJ"/>
    <property type="match status" value="1"/>
</dbReference>
<keyword evidence="5" id="KW-0804">Transcription</keyword>
<dbReference type="InterPro" id="IPR013249">
    <property type="entry name" value="RNA_pol_sigma70_r4_t2"/>
</dbReference>
<feature type="domain" description="RNA polymerase sigma-70 region 2" evidence="6">
    <location>
        <begin position="9"/>
        <end position="70"/>
    </location>
</feature>
<gene>
    <name evidence="8" type="ORF">ACFQZM_36865</name>
</gene>
<comment type="caution">
    <text evidence="8">The sequence shown here is derived from an EMBL/GenBank/DDBJ whole genome shotgun (WGS) entry which is preliminary data.</text>
</comment>
<evidence type="ECO:0000313" key="8">
    <source>
        <dbReference type="EMBL" id="MFD0690111.1"/>
    </source>
</evidence>
<evidence type="ECO:0000259" key="6">
    <source>
        <dbReference type="Pfam" id="PF04542"/>
    </source>
</evidence>
<reference evidence="9" key="1">
    <citation type="journal article" date="2019" name="Int. J. Syst. Evol. Microbiol.">
        <title>The Global Catalogue of Microorganisms (GCM) 10K type strain sequencing project: providing services to taxonomists for standard genome sequencing and annotation.</title>
        <authorList>
            <consortium name="The Broad Institute Genomics Platform"/>
            <consortium name="The Broad Institute Genome Sequencing Center for Infectious Disease"/>
            <person name="Wu L."/>
            <person name="Ma J."/>
        </authorList>
    </citation>
    <scope>NUCLEOTIDE SEQUENCE [LARGE SCALE GENOMIC DNA]</scope>
    <source>
        <strain evidence="9">JCM 9371</strain>
    </source>
</reference>
<dbReference type="CDD" id="cd06171">
    <property type="entry name" value="Sigma70_r4"/>
    <property type="match status" value="1"/>
</dbReference>
<dbReference type="InterPro" id="IPR013324">
    <property type="entry name" value="RNA_pol_sigma_r3/r4-like"/>
</dbReference>
<dbReference type="InterPro" id="IPR013325">
    <property type="entry name" value="RNA_pol_sigma_r2"/>
</dbReference>
<evidence type="ECO:0000313" key="9">
    <source>
        <dbReference type="Proteomes" id="UP001597063"/>
    </source>
</evidence>
<dbReference type="NCBIfam" id="TIGR02957">
    <property type="entry name" value="SigX4"/>
    <property type="match status" value="1"/>
</dbReference>
<dbReference type="Gene3D" id="1.10.1740.10">
    <property type="match status" value="1"/>
</dbReference>
<keyword evidence="4" id="KW-0731">Sigma factor</keyword>
<keyword evidence="3" id="KW-0805">Transcription regulation</keyword>
<name>A0ABW2XUG0_9ACTN</name>
<accession>A0ABW2XUG0</accession>